<dbReference type="GO" id="GO:0016787">
    <property type="term" value="F:hydrolase activity"/>
    <property type="evidence" value="ECO:0007669"/>
    <property type="project" value="UniProtKB-KW"/>
</dbReference>
<dbReference type="InterPro" id="IPR050300">
    <property type="entry name" value="GDXG_lipolytic_enzyme"/>
</dbReference>
<reference evidence="4" key="1">
    <citation type="submission" date="2016-10" db="EMBL/GenBank/DDBJ databases">
        <authorList>
            <person name="Varghese N."/>
            <person name="Submissions S."/>
        </authorList>
    </citation>
    <scope>NUCLEOTIDE SEQUENCE [LARGE SCALE GENOMIC DNA]</scope>
    <source>
        <strain evidence="4">CGMCC 1.1761</strain>
    </source>
</reference>
<dbReference type="PANTHER" id="PTHR48081">
    <property type="entry name" value="AB HYDROLASE SUPERFAMILY PROTEIN C4A8.06C"/>
    <property type="match status" value="1"/>
</dbReference>
<gene>
    <name evidence="3" type="ORF">SAMN05660859_1462</name>
</gene>
<proteinExistence type="predicted"/>
<dbReference type="STRING" id="177413.SAMN05660859_1462"/>
<evidence type="ECO:0000313" key="4">
    <source>
        <dbReference type="Proteomes" id="UP000198889"/>
    </source>
</evidence>
<dbReference type="InterPro" id="IPR029058">
    <property type="entry name" value="AB_hydrolase_fold"/>
</dbReference>
<dbReference type="Gene3D" id="3.40.50.1820">
    <property type="entry name" value="alpha/beta hydrolase"/>
    <property type="match status" value="1"/>
</dbReference>
<dbReference type="PANTHER" id="PTHR48081:SF8">
    <property type="entry name" value="ALPHA_BETA HYDROLASE FOLD-3 DOMAIN-CONTAINING PROTEIN-RELATED"/>
    <property type="match status" value="1"/>
</dbReference>
<evidence type="ECO:0000313" key="3">
    <source>
        <dbReference type="EMBL" id="SCW53187.1"/>
    </source>
</evidence>
<feature type="domain" description="Alpha/beta hydrolase fold-3" evidence="2">
    <location>
        <begin position="46"/>
        <end position="244"/>
    </location>
</feature>
<name>A0A1G4R8V5_9HYPH</name>
<keyword evidence="4" id="KW-1185">Reference proteome</keyword>
<sequence>MAGSAGNPMVGVMTASWTEDRLEIEGTALPARIYRPAMPLRPTPLVLHLHGGCFTDGDLDCSAKICQIMAEAGAVVVSIDYPLAPEHPFPAALNESFKALGRLYDERAKWAGRGARLFVAGEEAGANLATALSLMARDQQAPPLAGQILLSPMVDPSLCSGSIHAAAAGAAGCKWADGWQLYLGSADRAAHPYAAPLGSRRLGGVAPALIVTADDCPIRDESFAYGKRLREGGVTVECHLLEGTNCSNRSMDEAIEAAPLWEGVLRDLFSTFLAENSAASVRTVRA</sequence>
<dbReference type="SUPFAM" id="SSF53474">
    <property type="entry name" value="alpha/beta-Hydrolases"/>
    <property type="match status" value="1"/>
</dbReference>
<dbReference type="InterPro" id="IPR013094">
    <property type="entry name" value="AB_hydrolase_3"/>
</dbReference>
<protein>
    <submittedName>
        <fullName evidence="3">Acetyl esterase/lipase</fullName>
    </submittedName>
</protein>
<dbReference type="Proteomes" id="UP000198889">
    <property type="component" value="Unassembled WGS sequence"/>
</dbReference>
<dbReference type="AlphaFoldDB" id="A0A1G4R8V5"/>
<accession>A0A1G4R8V5</accession>
<evidence type="ECO:0000259" key="2">
    <source>
        <dbReference type="Pfam" id="PF07859"/>
    </source>
</evidence>
<evidence type="ECO:0000256" key="1">
    <source>
        <dbReference type="ARBA" id="ARBA00022801"/>
    </source>
</evidence>
<dbReference type="Pfam" id="PF07859">
    <property type="entry name" value="Abhydrolase_3"/>
    <property type="match status" value="1"/>
</dbReference>
<dbReference type="EMBL" id="FMTP01000002">
    <property type="protein sequence ID" value="SCW53187.1"/>
    <property type="molecule type" value="Genomic_DNA"/>
</dbReference>
<keyword evidence="1" id="KW-0378">Hydrolase</keyword>
<organism evidence="3 4">
    <name type="scientific">Ancylobacter rudongensis</name>
    <dbReference type="NCBI Taxonomy" id="177413"/>
    <lineage>
        <taxon>Bacteria</taxon>
        <taxon>Pseudomonadati</taxon>
        <taxon>Pseudomonadota</taxon>
        <taxon>Alphaproteobacteria</taxon>
        <taxon>Hyphomicrobiales</taxon>
        <taxon>Xanthobacteraceae</taxon>
        <taxon>Ancylobacter</taxon>
    </lineage>
</organism>